<keyword evidence="3" id="KW-1185">Reference proteome</keyword>
<dbReference type="AlphaFoldDB" id="A0A1T4XU61"/>
<dbReference type="InterPro" id="IPR000073">
    <property type="entry name" value="AB_hydrolase_1"/>
</dbReference>
<dbReference type="Gene3D" id="3.40.50.1820">
    <property type="entry name" value="alpha/beta hydrolase"/>
    <property type="match status" value="1"/>
</dbReference>
<reference evidence="3" key="1">
    <citation type="submission" date="2017-02" db="EMBL/GenBank/DDBJ databases">
        <authorList>
            <person name="Varghese N."/>
            <person name="Submissions S."/>
        </authorList>
    </citation>
    <scope>NUCLEOTIDE SEQUENCE [LARGE SCALE GENOMIC DNA]</scope>
    <source>
        <strain evidence="3">ATCC 700200</strain>
    </source>
</reference>
<dbReference type="EMBL" id="FUYE01000005">
    <property type="protein sequence ID" value="SKA93044.1"/>
    <property type="molecule type" value="Genomic_DNA"/>
</dbReference>
<feature type="domain" description="AB hydrolase-1" evidence="1">
    <location>
        <begin position="31"/>
        <end position="277"/>
    </location>
</feature>
<organism evidence="2 3">
    <name type="scientific">Prosthecobacter debontii</name>
    <dbReference type="NCBI Taxonomy" id="48467"/>
    <lineage>
        <taxon>Bacteria</taxon>
        <taxon>Pseudomonadati</taxon>
        <taxon>Verrucomicrobiota</taxon>
        <taxon>Verrucomicrobiia</taxon>
        <taxon>Verrucomicrobiales</taxon>
        <taxon>Verrucomicrobiaceae</taxon>
        <taxon>Prosthecobacter</taxon>
    </lineage>
</organism>
<dbReference type="OrthoDB" id="9773293at2"/>
<dbReference type="PANTHER" id="PTHR45763:SF46">
    <property type="entry name" value="AB HYDROLASE-1 DOMAIN-CONTAINING PROTEIN"/>
    <property type="match status" value="1"/>
</dbReference>
<dbReference type="SUPFAM" id="SSF53474">
    <property type="entry name" value="alpha/beta-Hydrolases"/>
    <property type="match status" value="1"/>
</dbReference>
<protein>
    <submittedName>
        <fullName evidence="2">Pimeloyl-ACP methyl ester carboxylesterase</fullName>
    </submittedName>
</protein>
<gene>
    <name evidence="2" type="ORF">SAMN02745166_02030</name>
</gene>
<dbReference type="PRINTS" id="PR00111">
    <property type="entry name" value="ABHYDROLASE"/>
</dbReference>
<accession>A0A1T4XU61</accession>
<dbReference type="RefSeq" id="WP_078813237.1">
    <property type="nucleotide sequence ID" value="NZ_FUYE01000005.1"/>
</dbReference>
<sequence length="292" mass="32775">MADHTFRLSSGRLLGYAEHGDPQGTPCFYFHGWPSARVQGELMDEAGKKYGLRIISPDRPGIGLSDFQPHRQLSDWPPVLSELAAHLGIDKFHVIGWSGGGPYVLTTALAMPDRLLSATIVCGAPPLTFLGYEHMFWVYRLMIRLRHAFPTVLGLLLRAGERICQGQPDRAPLKWFMGMLGEADRKVLSNPTTFAVIRQGILEALSRGPKAVIADADIYLSEWGFEVSSITPLIHFWHGKQDRNIAWQYTDKLASIMPHTTTRWLDEEGHYSLPITHLDEILRQALNLPEPS</sequence>
<dbReference type="InterPro" id="IPR029058">
    <property type="entry name" value="AB_hydrolase_fold"/>
</dbReference>
<evidence type="ECO:0000259" key="1">
    <source>
        <dbReference type="Pfam" id="PF12697"/>
    </source>
</evidence>
<name>A0A1T4XU61_9BACT</name>
<evidence type="ECO:0000313" key="2">
    <source>
        <dbReference type="EMBL" id="SKA93044.1"/>
    </source>
</evidence>
<proteinExistence type="predicted"/>
<dbReference type="STRING" id="48467.SAMN02745166_02030"/>
<evidence type="ECO:0000313" key="3">
    <source>
        <dbReference type="Proteomes" id="UP000190774"/>
    </source>
</evidence>
<dbReference type="Proteomes" id="UP000190774">
    <property type="component" value="Unassembled WGS sequence"/>
</dbReference>
<dbReference type="Pfam" id="PF12697">
    <property type="entry name" value="Abhydrolase_6"/>
    <property type="match status" value="1"/>
</dbReference>
<dbReference type="PANTHER" id="PTHR45763">
    <property type="entry name" value="HYDROLASE, ALPHA/BETA FOLD FAMILY PROTEIN, EXPRESSED-RELATED"/>
    <property type="match status" value="1"/>
</dbReference>